<name>A0A6P0ESZ4_9ACTN</name>
<evidence type="ECO:0000256" key="4">
    <source>
        <dbReference type="ARBA" id="ARBA00022729"/>
    </source>
</evidence>
<keyword evidence="4" id="KW-0732">Signal</keyword>
<dbReference type="Pfam" id="PF00331">
    <property type="entry name" value="Glyco_hydro_10"/>
    <property type="match status" value="1"/>
</dbReference>
<evidence type="ECO:0000256" key="9">
    <source>
        <dbReference type="RuleBase" id="RU361174"/>
    </source>
</evidence>
<dbReference type="Gene3D" id="3.20.20.80">
    <property type="entry name" value="Glycosidases"/>
    <property type="match status" value="1"/>
</dbReference>
<dbReference type="PROSITE" id="PS51760">
    <property type="entry name" value="GH10_2"/>
    <property type="match status" value="1"/>
</dbReference>
<organism evidence="11 13">
    <name type="scientific">Modestobacter muralis</name>
    <dbReference type="NCBI Taxonomy" id="1608614"/>
    <lineage>
        <taxon>Bacteria</taxon>
        <taxon>Bacillati</taxon>
        <taxon>Actinomycetota</taxon>
        <taxon>Actinomycetes</taxon>
        <taxon>Geodermatophilales</taxon>
        <taxon>Geodermatophilaceae</taxon>
        <taxon>Modestobacter</taxon>
    </lineage>
</organism>
<keyword evidence="6 9" id="KW-0119">Carbohydrate metabolism</keyword>
<evidence type="ECO:0000256" key="3">
    <source>
        <dbReference type="ARBA" id="ARBA00022651"/>
    </source>
</evidence>
<evidence type="ECO:0000313" key="11">
    <source>
        <dbReference type="EMBL" id="NEK93619.1"/>
    </source>
</evidence>
<evidence type="ECO:0000256" key="8">
    <source>
        <dbReference type="ARBA" id="ARBA00023326"/>
    </source>
</evidence>
<dbReference type="GO" id="GO:0031176">
    <property type="term" value="F:endo-1,4-beta-xylanase activity"/>
    <property type="evidence" value="ECO:0007669"/>
    <property type="project" value="UniProtKB-EC"/>
</dbReference>
<evidence type="ECO:0000313" key="14">
    <source>
        <dbReference type="Proteomes" id="UP000471152"/>
    </source>
</evidence>
<protein>
    <recommendedName>
        <fullName evidence="9">Beta-xylanase</fullName>
        <ecNumber evidence="9">3.2.1.8</ecNumber>
    </recommendedName>
</protein>
<evidence type="ECO:0000313" key="12">
    <source>
        <dbReference type="EMBL" id="NEN50386.1"/>
    </source>
</evidence>
<dbReference type="Proteomes" id="UP000471152">
    <property type="component" value="Unassembled WGS sequence"/>
</dbReference>
<dbReference type="InterPro" id="IPR001000">
    <property type="entry name" value="GH10_dom"/>
</dbReference>
<dbReference type="GO" id="GO:0045493">
    <property type="term" value="P:xylan catabolic process"/>
    <property type="evidence" value="ECO:0007669"/>
    <property type="project" value="UniProtKB-KW"/>
</dbReference>
<sequence>MLPEPRSPGSRSAAVGPRLLWLDVFNAATLPFYWADLEPERGRPDTARLRRAAEWFAARGVAVKGHPLAWHTLAPEWPLGETDAGIEAALRARIRREVTDMAGVVDTWDAINEAVIMPVFDRYDDALTRLCRSLGRVDTVRLAFEEARAANPSATLLLNDFNMSPASEQLIEDCLAADVRIDALGLQSHMHQGAWGEDRTLEVLDRFARFGLPLHLTETTLLSGDLMPPEIEDLNDWQVDEWPSTPEGEARHAEEVVQHHRTLLSHPAVQGATYWGVTDAGAWLGAPVGLVRADGTPKPSYTALHDLVKGEWWLAPTTLRTDDAGRVSVTGLLGDYAVSGPGGTAEVALDQAGPVDVDVRLS</sequence>
<feature type="domain" description="GH10" evidence="10">
    <location>
        <begin position="1"/>
        <end position="307"/>
    </location>
</feature>
<comment type="catalytic activity">
    <reaction evidence="1 9">
        <text>Endohydrolysis of (1-&gt;4)-beta-D-xylosidic linkages in xylans.</text>
        <dbReference type="EC" id="3.2.1.8"/>
    </reaction>
</comment>
<evidence type="ECO:0000313" key="13">
    <source>
        <dbReference type="Proteomes" id="UP000468828"/>
    </source>
</evidence>
<dbReference type="RefSeq" id="WP_163610048.1">
    <property type="nucleotide sequence ID" value="NZ_JAAGWB010000013.1"/>
</dbReference>
<accession>A0A6P0ESZ4</accession>
<dbReference type="InterPro" id="IPR044846">
    <property type="entry name" value="GH10"/>
</dbReference>
<dbReference type="SUPFAM" id="SSF51445">
    <property type="entry name" value="(Trans)glycosidases"/>
    <property type="match status" value="1"/>
</dbReference>
<comment type="similarity">
    <text evidence="2 9">Belongs to the glycosyl hydrolase 10 (cellulase F) family.</text>
</comment>
<dbReference type="PANTHER" id="PTHR31490">
    <property type="entry name" value="GLYCOSYL HYDROLASE"/>
    <property type="match status" value="1"/>
</dbReference>
<dbReference type="EC" id="3.2.1.8" evidence="9"/>
<proteinExistence type="inferred from homology"/>
<keyword evidence="7 9" id="KW-0326">Glycosidase</keyword>
<evidence type="ECO:0000256" key="5">
    <source>
        <dbReference type="ARBA" id="ARBA00022801"/>
    </source>
</evidence>
<evidence type="ECO:0000256" key="7">
    <source>
        <dbReference type="ARBA" id="ARBA00023295"/>
    </source>
</evidence>
<dbReference type="PRINTS" id="PR00134">
    <property type="entry name" value="GLHYDRLASE10"/>
</dbReference>
<evidence type="ECO:0000256" key="6">
    <source>
        <dbReference type="ARBA" id="ARBA00023277"/>
    </source>
</evidence>
<comment type="caution">
    <text evidence="11">The sequence shown here is derived from an EMBL/GenBank/DDBJ whole genome shotgun (WGS) entry which is preliminary data.</text>
</comment>
<evidence type="ECO:0000256" key="2">
    <source>
        <dbReference type="ARBA" id="ARBA00007495"/>
    </source>
</evidence>
<dbReference type="AlphaFoldDB" id="A0A6P0ESZ4"/>
<reference evidence="12 14" key="2">
    <citation type="submission" date="2020-02" db="EMBL/GenBank/DDBJ databases">
        <title>The WGS of Modestobacter muralis DSM 100205.</title>
        <authorList>
            <person name="Jiang Z."/>
        </authorList>
    </citation>
    <scope>NUCLEOTIDE SEQUENCE [LARGE SCALE GENOMIC DNA]</scope>
    <source>
        <strain evidence="12 14">DSM 100205</strain>
    </source>
</reference>
<dbReference type="EMBL" id="JAAGWH010000013">
    <property type="protein sequence ID" value="NEK93619.1"/>
    <property type="molecule type" value="Genomic_DNA"/>
</dbReference>
<reference evidence="11 13" key="1">
    <citation type="submission" date="2020-01" db="EMBL/GenBank/DDBJ databases">
        <title>the WGS Modestobacter muralis CPCC 204518.</title>
        <authorList>
            <person name="Jiang Z."/>
        </authorList>
    </citation>
    <scope>NUCLEOTIDE SEQUENCE [LARGE SCALE GENOMIC DNA]</scope>
    <source>
        <strain evidence="11 13">DSM 100205</strain>
    </source>
</reference>
<keyword evidence="3 11" id="KW-0858">Xylan degradation</keyword>
<evidence type="ECO:0000259" key="10">
    <source>
        <dbReference type="PROSITE" id="PS51760"/>
    </source>
</evidence>
<keyword evidence="8 9" id="KW-0624">Polysaccharide degradation</keyword>
<keyword evidence="13" id="KW-1185">Reference proteome</keyword>
<dbReference type="EMBL" id="JAAGWB010000013">
    <property type="protein sequence ID" value="NEN50386.1"/>
    <property type="molecule type" value="Genomic_DNA"/>
</dbReference>
<gene>
    <name evidence="12" type="ORF">G3R41_05440</name>
    <name evidence="11" type="ORF">GCU67_05440</name>
</gene>
<evidence type="ECO:0000256" key="1">
    <source>
        <dbReference type="ARBA" id="ARBA00000681"/>
    </source>
</evidence>
<dbReference type="SMART" id="SM00633">
    <property type="entry name" value="Glyco_10"/>
    <property type="match status" value="1"/>
</dbReference>
<dbReference type="InterPro" id="IPR017853">
    <property type="entry name" value="GH"/>
</dbReference>
<dbReference type="PANTHER" id="PTHR31490:SF88">
    <property type="entry name" value="BETA-XYLANASE"/>
    <property type="match status" value="1"/>
</dbReference>
<keyword evidence="5 9" id="KW-0378">Hydrolase</keyword>
<dbReference type="Proteomes" id="UP000468828">
    <property type="component" value="Unassembled WGS sequence"/>
</dbReference>